<dbReference type="FunFam" id="2.40.50.100:FF:000005">
    <property type="entry name" value="Acetyl-CoA carboxylase 1"/>
    <property type="match status" value="1"/>
</dbReference>
<keyword evidence="8 13" id="KW-0067">ATP-binding</keyword>
<evidence type="ECO:0000256" key="7">
    <source>
        <dbReference type="ARBA" id="ARBA00022832"/>
    </source>
</evidence>
<dbReference type="PROSITE" id="PS00867">
    <property type="entry name" value="CPSASE_2"/>
    <property type="match status" value="1"/>
</dbReference>
<evidence type="ECO:0000256" key="13">
    <source>
        <dbReference type="PROSITE-ProRule" id="PRU00409"/>
    </source>
</evidence>
<evidence type="ECO:0000256" key="2">
    <source>
        <dbReference type="ARBA" id="ARBA00004956"/>
    </source>
</evidence>
<dbReference type="GO" id="GO:0006633">
    <property type="term" value="P:fatty acid biosynthetic process"/>
    <property type="evidence" value="ECO:0007669"/>
    <property type="project" value="UniProtKB-KW"/>
</dbReference>
<keyword evidence="9" id="KW-0443">Lipid metabolism</keyword>
<dbReference type="CDD" id="cd06850">
    <property type="entry name" value="biotinyl_domain"/>
    <property type="match status" value="1"/>
</dbReference>
<dbReference type="InterPro" id="IPR049076">
    <property type="entry name" value="ACCA"/>
</dbReference>
<evidence type="ECO:0000313" key="21">
    <source>
        <dbReference type="RefSeq" id="XP_021332108.1"/>
    </source>
</evidence>
<dbReference type="Pfam" id="PF00289">
    <property type="entry name" value="Biotin_carb_N"/>
    <property type="match status" value="1"/>
</dbReference>
<dbReference type="FunFam" id="3.90.226.10:FF:000010">
    <property type="entry name" value="acetyl-CoA carboxylase isoform X2"/>
    <property type="match status" value="1"/>
</dbReference>
<dbReference type="InterPro" id="IPR016185">
    <property type="entry name" value="PreATP-grasp_dom_sf"/>
</dbReference>
<dbReference type="Gene3D" id="3.40.50.20">
    <property type="match status" value="1"/>
</dbReference>
<dbReference type="RefSeq" id="XP_073808160.1">
    <property type="nucleotide sequence ID" value="XM_073952059.1"/>
</dbReference>
<dbReference type="Pfam" id="PF08326">
    <property type="entry name" value="ACC_central"/>
    <property type="match status" value="1"/>
</dbReference>
<evidence type="ECO:0000259" key="15">
    <source>
        <dbReference type="PROSITE" id="PS50968"/>
    </source>
</evidence>
<feature type="compositionally biased region" description="Polar residues" evidence="14">
    <location>
        <begin position="87"/>
        <end position="111"/>
    </location>
</feature>
<keyword evidence="4" id="KW-0444">Lipid biosynthesis</keyword>
<dbReference type="InterPro" id="IPR000089">
    <property type="entry name" value="Biotin_lipoyl"/>
</dbReference>
<dbReference type="Pfam" id="PF02786">
    <property type="entry name" value="CPSase_L_D2"/>
    <property type="match status" value="1"/>
</dbReference>
<dbReference type="PROSITE" id="PS50968">
    <property type="entry name" value="BIOTINYL_LIPOYL"/>
    <property type="match status" value="1"/>
</dbReference>
<dbReference type="GeneID" id="556236"/>
<dbReference type="GO" id="GO:0003989">
    <property type="term" value="F:acetyl-CoA carboxylase activity"/>
    <property type="evidence" value="ECO:0007669"/>
    <property type="project" value="UniProtKB-EC"/>
</dbReference>
<dbReference type="SUPFAM" id="SSF52096">
    <property type="entry name" value="ClpP/crotonase"/>
    <property type="match status" value="2"/>
</dbReference>
<evidence type="ECO:0000259" key="17">
    <source>
        <dbReference type="PROSITE" id="PS50979"/>
    </source>
</evidence>
<dbReference type="SMART" id="SM00878">
    <property type="entry name" value="Biotin_carb_C"/>
    <property type="match status" value="1"/>
</dbReference>
<organism evidence="20 21">
    <name type="scientific">Danio rerio</name>
    <name type="common">Zebrafish</name>
    <name type="synonym">Brachydanio rerio</name>
    <dbReference type="NCBI Taxonomy" id="7955"/>
    <lineage>
        <taxon>Eukaryota</taxon>
        <taxon>Metazoa</taxon>
        <taxon>Chordata</taxon>
        <taxon>Craniata</taxon>
        <taxon>Vertebrata</taxon>
        <taxon>Euteleostomi</taxon>
        <taxon>Actinopterygii</taxon>
        <taxon>Neopterygii</taxon>
        <taxon>Teleostei</taxon>
        <taxon>Ostariophysi</taxon>
        <taxon>Cypriniformes</taxon>
        <taxon>Danionidae</taxon>
        <taxon>Danioninae</taxon>
        <taxon>Danio</taxon>
    </lineage>
</organism>
<dbReference type="SUPFAM" id="SSF51246">
    <property type="entry name" value="Rudiment single hybrid motif"/>
    <property type="match status" value="1"/>
</dbReference>
<feature type="domain" description="CoA carboxyltransferase C-terminal" evidence="19">
    <location>
        <begin position="1943"/>
        <end position="2259"/>
    </location>
</feature>
<dbReference type="PROSITE" id="PS50980">
    <property type="entry name" value="COA_CT_NTER"/>
    <property type="match status" value="1"/>
</dbReference>
<dbReference type="Proteomes" id="UP000000437">
    <property type="component" value="Chromosome 5"/>
</dbReference>
<keyword evidence="7" id="KW-0276">Fatty acid metabolism</keyword>
<dbReference type="SUPFAM" id="SSF51230">
    <property type="entry name" value="Single hybrid motif"/>
    <property type="match status" value="1"/>
</dbReference>
<dbReference type="Gene3D" id="3.90.1770.10">
    <property type="entry name" value="PreATP-grasp domain"/>
    <property type="match status" value="1"/>
</dbReference>
<dbReference type="InterPro" id="IPR034733">
    <property type="entry name" value="AcCoA_carboxyl_beta"/>
</dbReference>
<dbReference type="SUPFAM" id="SSF52440">
    <property type="entry name" value="PreATP-grasp domain"/>
    <property type="match status" value="1"/>
</dbReference>
<dbReference type="InterPro" id="IPR013815">
    <property type="entry name" value="ATP_grasp_subdomain_1"/>
</dbReference>
<evidence type="ECO:0000313" key="22">
    <source>
        <dbReference type="ZFIN" id="ZDB-GENE-060526-132"/>
    </source>
</evidence>
<dbReference type="InterPro" id="IPR011763">
    <property type="entry name" value="COA_CT_C"/>
</dbReference>
<keyword evidence="5" id="KW-0436">Ligase</keyword>
<evidence type="ECO:0000259" key="18">
    <source>
        <dbReference type="PROSITE" id="PS50980"/>
    </source>
</evidence>
<feature type="domain" description="Biotin carboxylation" evidence="17">
    <location>
        <begin position="163"/>
        <end position="665"/>
    </location>
</feature>
<dbReference type="EC" id="6.4.1.2" evidence="3"/>
<dbReference type="Gene3D" id="3.30.1490.20">
    <property type="entry name" value="ATP-grasp fold, A domain"/>
    <property type="match status" value="1"/>
</dbReference>
<evidence type="ECO:0000256" key="12">
    <source>
        <dbReference type="ARBA" id="ARBA00023268"/>
    </source>
</evidence>
<dbReference type="ZFIN" id="ZDB-GENE-060526-132">
    <property type="gene designation" value="acacb"/>
</dbReference>
<evidence type="ECO:0000256" key="3">
    <source>
        <dbReference type="ARBA" id="ARBA00013058"/>
    </source>
</evidence>
<dbReference type="FunFam" id="2.40.460.10:FF:000001">
    <property type="entry name" value="Acetyl-CoA carboxylase 1"/>
    <property type="match status" value="1"/>
</dbReference>
<dbReference type="PROSITE" id="PS50975">
    <property type="entry name" value="ATP_GRASP"/>
    <property type="match status" value="1"/>
</dbReference>
<dbReference type="GO" id="GO:2001295">
    <property type="term" value="P:malonyl-CoA biosynthetic process"/>
    <property type="evidence" value="ECO:0007669"/>
    <property type="project" value="UniProtKB-UniPathway"/>
</dbReference>
<comment type="pathway">
    <text evidence="2">Lipid metabolism; malonyl-CoA biosynthesis; malonyl-CoA from acetyl-CoA: step 1/1.</text>
</comment>
<dbReference type="FunFam" id="3.40.50.20:FF:000005">
    <property type="entry name" value="acetyl-CoA carboxylase isoform X2"/>
    <property type="match status" value="1"/>
</dbReference>
<dbReference type="InterPro" id="IPR049074">
    <property type="entry name" value="ACCA_BT"/>
</dbReference>
<dbReference type="RefSeq" id="XP_073808161.1">
    <property type="nucleotide sequence ID" value="XM_073952060.1"/>
</dbReference>
<evidence type="ECO:0000256" key="1">
    <source>
        <dbReference type="ARBA" id="ARBA00001953"/>
    </source>
</evidence>
<dbReference type="InterPro" id="IPR029045">
    <property type="entry name" value="ClpP/crotonase-like_dom_sf"/>
</dbReference>
<dbReference type="Gene3D" id="2.40.460.10">
    <property type="entry name" value="Biotin dependent carboxylase carboxyltransferase"/>
    <property type="match status" value="1"/>
</dbReference>
<keyword evidence="10" id="KW-0275">Fatty acid biosynthesis</keyword>
<protein>
    <recommendedName>
        <fullName evidence="3">acetyl-CoA carboxylase</fullName>
        <ecNumber evidence="3">6.4.1.2</ecNumber>
    </recommendedName>
</protein>
<dbReference type="PROSITE" id="PS50989">
    <property type="entry name" value="COA_CT_CTER"/>
    <property type="match status" value="1"/>
</dbReference>
<dbReference type="PANTHER" id="PTHR45728:SF1">
    <property type="entry name" value="ACETYL-COA CARBOXYLASE 2"/>
    <property type="match status" value="1"/>
</dbReference>
<dbReference type="FunFam" id="3.90.1770.10:FF:000001">
    <property type="entry name" value="acetyl-CoA carboxylase 1"/>
    <property type="match status" value="1"/>
</dbReference>
<comment type="cofactor">
    <cofactor evidence="1">
        <name>biotin</name>
        <dbReference type="ChEBI" id="CHEBI:57586"/>
    </cofactor>
</comment>
<dbReference type="Pfam" id="PF00364">
    <property type="entry name" value="Biotin_lipoyl"/>
    <property type="match status" value="1"/>
</dbReference>
<evidence type="ECO:0000256" key="5">
    <source>
        <dbReference type="ARBA" id="ARBA00022598"/>
    </source>
</evidence>
<proteinExistence type="evidence at protein level"/>
<evidence type="ECO:0000259" key="19">
    <source>
        <dbReference type="PROSITE" id="PS50989"/>
    </source>
</evidence>
<keyword evidence="23" id="KW-1267">Proteomics identification</keyword>
<feature type="region of interest" description="Disordered" evidence="14">
    <location>
        <begin position="1"/>
        <end position="127"/>
    </location>
</feature>
<dbReference type="Pfam" id="PF02785">
    <property type="entry name" value="Biotin_carb_C"/>
    <property type="match status" value="1"/>
</dbReference>
<reference evidence="21" key="1">
    <citation type="submission" date="2025-08" db="UniProtKB">
        <authorList>
            <consortium name="RefSeq"/>
        </authorList>
    </citation>
    <scope>IDENTIFICATION</scope>
    <source>
        <strain evidence="21">Tuebingen</strain>
        <tissue evidence="21">Fibroblasts and whole tissue</tissue>
    </source>
</reference>
<dbReference type="GO" id="GO:0005524">
    <property type="term" value="F:ATP binding"/>
    <property type="evidence" value="ECO:0007669"/>
    <property type="project" value="UniProtKB-UniRule"/>
</dbReference>
<evidence type="ECO:0007829" key="23">
    <source>
        <dbReference type="PeptideAtlas" id="A0A8M9PYI5"/>
    </source>
</evidence>
<evidence type="ECO:0000256" key="11">
    <source>
        <dbReference type="ARBA" id="ARBA00023267"/>
    </source>
</evidence>
<keyword evidence="11" id="KW-0092">Biotin</keyword>
<dbReference type="InterPro" id="IPR011761">
    <property type="entry name" value="ATP-grasp"/>
</dbReference>
<dbReference type="Pfam" id="PF01039">
    <property type="entry name" value="Carboxyl_trans"/>
    <property type="match status" value="1"/>
</dbReference>
<name>A0A8M9PYI5_DANRE</name>
<evidence type="ECO:0000313" key="20">
    <source>
        <dbReference type="Proteomes" id="UP000000437"/>
    </source>
</evidence>
<dbReference type="RefSeq" id="XP_021332108.1">
    <property type="nucleotide sequence ID" value="XM_021476433.2"/>
</dbReference>
<dbReference type="InterPro" id="IPR011764">
    <property type="entry name" value="Biotin_carboxylation_dom"/>
</dbReference>
<evidence type="ECO:0000256" key="14">
    <source>
        <dbReference type="SAM" id="MobiDB-lite"/>
    </source>
</evidence>
<dbReference type="FunFam" id="3.30.1490.20:FF:000003">
    <property type="entry name" value="acetyl-CoA carboxylase isoform X1"/>
    <property type="match status" value="1"/>
</dbReference>
<dbReference type="GO" id="GO:0046872">
    <property type="term" value="F:metal ion binding"/>
    <property type="evidence" value="ECO:0007669"/>
    <property type="project" value="InterPro"/>
</dbReference>
<dbReference type="PANTHER" id="PTHR45728">
    <property type="entry name" value="ACETYL-COA CARBOXYLASE, ISOFORM A"/>
    <property type="match status" value="1"/>
</dbReference>
<keyword evidence="20" id="KW-1185">Reference proteome</keyword>
<dbReference type="CTD" id="32"/>
<gene>
    <name evidence="21 22" type="primary">acacb</name>
</gene>
<dbReference type="PROSITE" id="PS00866">
    <property type="entry name" value="CPSASE_1"/>
    <property type="match status" value="1"/>
</dbReference>
<dbReference type="InterPro" id="IPR011053">
    <property type="entry name" value="Single_hybrid_motif"/>
</dbReference>
<dbReference type="UniPathway" id="UPA00655">
    <property type="reaction ID" value="UER00711"/>
</dbReference>
<dbReference type="InterPro" id="IPR005482">
    <property type="entry name" value="Biotin_COase_C"/>
</dbReference>
<evidence type="ECO:0000256" key="4">
    <source>
        <dbReference type="ARBA" id="ARBA00022516"/>
    </source>
</evidence>
<accession>A0A8M9PYI5</accession>
<dbReference type="FunFam" id="3.30.470.20:FF:000005">
    <property type="entry name" value="Acetyl-CoA carboxylase 1"/>
    <property type="match status" value="1"/>
</dbReference>
<feature type="domain" description="CoA carboxyltransferase N-terminal" evidence="18">
    <location>
        <begin position="1609"/>
        <end position="1939"/>
    </location>
</feature>
<sequence>MPSQTPISDCAGEHSPPMDPGLSSTSPRNEGIPPSATSDPTDQSNITVSHIESHRPRFGSGAQAKEKLKFILGASEDNSSDDEPLVKNQTTTHQPKNTETLNAEPTASSEMPPTPVPSTGLRPSMSGPHLLKKGKEHRKMEVHRDFTVASPAEFVTRFGGNRIIDKVLIANNGIAAVKCMRSIRRWSYEMFRNERTIRFVVMVTPEDLKANAEYIKMADHYVPVPGGPNNNNYANVEMIVDIAKRIPVQAVWAGWGHASENPKLPELLHKSGICFLGPSSKAMWALGDKVASSIVAQSAGIPTLPWSGTGLSVEWAEEEQRQGRLISVPPELYVQGCVKDVDEGLASAEKIGYPVVIKASEGGGGKGIRKVESSEDFPSLFRQVQAEVPGSPIFIMQLAEHARHLEVQILADQYGNAISLFGRDCSIQRRHQKIIEEAPASIASTITFEQMEQYAVRLAKMVGYVSAGTVEYLFSEDGSFHFLELNPRLQVEHPCTEMIADVNLPAAQLQIAMGIPLYRIKDIRVLFGEAPWGDTTINFESPECMPCPRGHVIAARITSENPDEGFKPSSGTVQELNFRSSKNVWGYFSVGATGGLHEFADSQFGHCFSWGENREEAISNMVVAMKELSIRGDFRTTVEYLIKLLETESFRNNDIDTGWLDHLIADKVQAERPDTMLGVVCGALQVADASFRESMSDFLHSLERGQVLPAASLVNTVNVDLIYDGVKYCLKVARQSPTTYVIIMNDSDIEVDVHRLSDGGLLLSYGGSSYTTYMKEEIDRYRVTVGNKTCVFEKERDPTVLRSPSAGKLLQYVVTDGSHVSASQPYAEIEVMKMVMTLHVQHSGCIRFLKRPGTVLEPGCIVALMDLDDPSCIHQVKPNTEPLPAQEPLPMVGERLHQVFHNVLENLVKIMDGYCLPEPYFSQKLKNWVDTLMKTLRDPSLPLLELQEIMTSVAGRIPVTVEKAIRKVMAQYASNITSVLCQFPSQRIANILDSHAATLQRKADREIFFMNTQSIVQLVQRYRSGIRGYMKSVVLDLLKHYLQVEMQFQQAHYDKCVINLREQYKPDMTPVLECIFSHAQVSKKNILVTMLIDQLCGRDPMLADELMVILDELTQLSKMENSKVALRARQVLIASHLPSYELRHNQVESIFLSAIDMYGHQFCPENLKKLILSETSIFDVLPSFFYHNNRVVCMAALEVYVRRAYIAYELNSLQHHQLQDGTCAVDFQFMLPSSHPNRGSSPTLNRLTLPVNDSGEFPAMRRQGSELFLEGALSPPCQRMGAMVAFHSFDHFKRCFDEVICRFVDPLCESSLFFDGCSTFCDGESCKNMKENPIHIINVSIKQADTEDDDALVTAFTAFAHSKKSLLYDYGIRRVTFLVAQKREFPKYFTFRARDEFHEDRIYRNLEPALAFQLELNRMRNFDLKAVPCAHHRMQLYLGAARVEEGAEVTDYRFFIRAIIRHSDLITKEASFEYLQNEGERLLLEAMDELEVAFSNTPTRTDCNHIFLNFVPTVIMDPYKIEESVRSMVMRYGSRLWKLRVLQAELKINIRLTTTGDVIPIRLFLTNESGYYLDISLYKEVNDPSSGQIMFQSYGDKQGPLNGMLINTPYVTKDLLQAKRFQAQSLGTTYVYDFPEMFRQALFKLWGPGDSYPKDVLMCNELVLDSQGNLVQMNRLPGDNEVGMVAFRMRMKTPEYPEGRDIIVICNDITHMIGSFGPQEDQLFMRASELARAEGIPRIYISANSGARIGLAEEIRHMFQVAWIDPEDPYKGFKYLYLTPQDYTRISSSNSVHCHHVEEGGESRYILTDIIGKEEGIGVENLRGSGTIAGETSQAYKEIITISMVTCRAIGIGAYLVRLGQRVIQVENSHIILTGAGALNKVLGREVYTSNNQLGGVQIMHNNGVTHSTVPDDFEGVLTILQWLSYMPKSNQSPVPIKPATDPVDREIDFVPTKAPYDPRWLLCGRPHPTVKGAWQSGFFDHGSFLEIMATWAQTVVVGRARLGGIPLGVIAVETRTVELAIPADPANLDSEAKLLQQAGQVWFPDSAYKTAQAIEDFNREKLPLMVFANWRGFSGGMKDMYDQVLKFGSYIVDALREFSQPVLVYIPPNAELRGGSWVVIDPTINLQHMELYADRESRGGVLEAEGTVEIKFRKKDLLKTMRRIDPVYSRLAEQLGKPDLPSQERKDLEAKLKSREEFLLPIYHQVAVQFVDLHDTPGRMQEKGVITDILDWKTARSFFYWRLRRLLLEEVVKKEIMQANQDLSNGHIQSMLRRWFVETEGAVKAYLWDNNKVVVEWLENNLSQQDGTRSVIRENIKCIKRDYALKHIRSLVQANPEVTMDCIIHMAQNITPSQRAKVCHLLATMDNSTTS</sequence>
<dbReference type="InterPro" id="IPR013537">
    <property type="entry name" value="AcCoA_COase_cen"/>
</dbReference>
<evidence type="ECO:0000256" key="8">
    <source>
        <dbReference type="ARBA" id="ARBA00022840"/>
    </source>
</evidence>
<dbReference type="Gene3D" id="2.40.50.100">
    <property type="match status" value="1"/>
</dbReference>
<keyword evidence="6 13" id="KW-0547">Nucleotide-binding</keyword>
<dbReference type="InterPro" id="IPR011762">
    <property type="entry name" value="COA_CT_N"/>
</dbReference>
<dbReference type="Pfam" id="PF21385">
    <property type="entry name" value="ACCA_BT"/>
    <property type="match status" value="1"/>
</dbReference>
<dbReference type="InterPro" id="IPR005479">
    <property type="entry name" value="CPAse_ATP-bd"/>
</dbReference>
<evidence type="ECO:0000256" key="6">
    <source>
        <dbReference type="ARBA" id="ARBA00022741"/>
    </source>
</evidence>
<dbReference type="InterPro" id="IPR005481">
    <property type="entry name" value="BC-like_N"/>
</dbReference>
<feature type="domain" description="ATP-grasp" evidence="16">
    <location>
        <begin position="318"/>
        <end position="513"/>
    </location>
</feature>
<evidence type="ECO:0000256" key="9">
    <source>
        <dbReference type="ARBA" id="ARBA00023098"/>
    </source>
</evidence>
<dbReference type="PROSITE" id="PS50979">
    <property type="entry name" value="BC"/>
    <property type="match status" value="1"/>
</dbReference>
<evidence type="ECO:0000256" key="10">
    <source>
        <dbReference type="ARBA" id="ARBA00023160"/>
    </source>
</evidence>
<keyword evidence="12" id="KW-0511">Multifunctional enzyme</keyword>
<dbReference type="Gene3D" id="3.90.226.10">
    <property type="entry name" value="2-enoyl-CoA Hydratase, Chain A, domain 1"/>
    <property type="match status" value="2"/>
</dbReference>
<dbReference type="InterPro" id="IPR011054">
    <property type="entry name" value="Rudment_hybrid_motif"/>
</dbReference>
<feature type="compositionally biased region" description="Polar residues" evidence="14">
    <location>
        <begin position="35"/>
        <end position="50"/>
    </location>
</feature>
<dbReference type="SUPFAM" id="SSF56059">
    <property type="entry name" value="Glutathione synthetase ATP-binding domain-like"/>
    <property type="match status" value="1"/>
</dbReference>
<evidence type="ECO:0000259" key="16">
    <source>
        <dbReference type="PROSITE" id="PS50975"/>
    </source>
</evidence>
<feature type="domain" description="Lipoyl-binding" evidence="15">
    <location>
        <begin position="792"/>
        <end position="866"/>
    </location>
</feature>
<dbReference type="Gene3D" id="3.30.470.20">
    <property type="entry name" value="ATP-grasp fold, B domain"/>
    <property type="match status" value="1"/>
</dbReference>
<dbReference type="AGR" id="ZFIN:ZDB-GENE-060526-132"/>